<keyword evidence="5" id="KW-1185">Reference proteome</keyword>
<gene>
    <name evidence="4" type="ORF">OJ962_16880</name>
</gene>
<dbReference type="Pfam" id="PF01471">
    <property type="entry name" value="PG_binding_1"/>
    <property type="match status" value="1"/>
</dbReference>
<feature type="compositionally biased region" description="Basic and acidic residues" evidence="1">
    <location>
        <begin position="32"/>
        <end position="44"/>
    </location>
</feature>
<proteinExistence type="predicted"/>
<sequence length="333" mass="35055">MRRSVVLVALVAAGCGSEAPATETPAAPRETATVERTDLVDRENLPGTLGFADPGTLASGVSGTLTGLRAPGTVVTRGHSLYAVDGAPAAFLLYGELPTWRDFSPSMTDGEDVRQLERNLRALGYDPGTVDDDWDWETTEAVEDFQRDRELEDDGTLSRGEIVFRAGATRIGEAKGTVGEATAPGRPVAAISSVEREVVVALDARRQHLAKRGATVSVELPTGDVADGRITDVGTVASQADEESDPTVEVTITLRGRRNELDQAPVEVGFAVEAARDALAVPVKALLARQGGGYALELPDGRKLPVETGLYADDLVEVSGAGVREGLKVVTAR</sequence>
<dbReference type="InterPro" id="IPR002477">
    <property type="entry name" value="Peptidoglycan-bd-like"/>
</dbReference>
<dbReference type="InterPro" id="IPR036365">
    <property type="entry name" value="PGBD-like_sf"/>
</dbReference>
<feature type="domain" description="Peptidoglycan binding-like" evidence="3">
    <location>
        <begin position="110"/>
        <end position="157"/>
    </location>
</feature>
<dbReference type="Proteomes" id="UP001147700">
    <property type="component" value="Unassembled WGS sequence"/>
</dbReference>
<dbReference type="Gene3D" id="2.40.420.20">
    <property type="match status" value="1"/>
</dbReference>
<evidence type="ECO:0000313" key="5">
    <source>
        <dbReference type="Proteomes" id="UP001147700"/>
    </source>
</evidence>
<dbReference type="PANTHER" id="PTHR30469">
    <property type="entry name" value="MULTIDRUG RESISTANCE PROTEIN MDTA"/>
    <property type="match status" value="1"/>
</dbReference>
<keyword evidence="2" id="KW-0732">Signal</keyword>
<accession>A0ABT4RKY0</accession>
<comment type="caution">
    <text evidence="4">The sequence shown here is derived from an EMBL/GenBank/DDBJ whole genome shotgun (WGS) entry which is preliminary data.</text>
</comment>
<dbReference type="Gene3D" id="1.10.101.10">
    <property type="entry name" value="PGBD-like superfamily/PGBD"/>
    <property type="match status" value="1"/>
</dbReference>
<feature type="region of interest" description="Disordered" evidence="1">
    <location>
        <begin position="18"/>
        <end position="53"/>
    </location>
</feature>
<reference evidence="4" key="1">
    <citation type="submission" date="2022-10" db="EMBL/GenBank/DDBJ databases">
        <title>The WGS of Solirubrobacter sp. CPCC 204708.</title>
        <authorList>
            <person name="Jiang Z."/>
        </authorList>
    </citation>
    <scope>NUCLEOTIDE SEQUENCE</scope>
    <source>
        <strain evidence="4">CPCC 204708</strain>
    </source>
</reference>
<dbReference type="RefSeq" id="WP_202956707.1">
    <property type="nucleotide sequence ID" value="NZ_JAPCID010000022.1"/>
</dbReference>
<dbReference type="EMBL" id="JAPCID010000022">
    <property type="protein sequence ID" value="MDA0139179.1"/>
    <property type="molecule type" value="Genomic_DNA"/>
</dbReference>
<evidence type="ECO:0000256" key="1">
    <source>
        <dbReference type="SAM" id="MobiDB-lite"/>
    </source>
</evidence>
<evidence type="ECO:0000313" key="4">
    <source>
        <dbReference type="EMBL" id="MDA0139179.1"/>
    </source>
</evidence>
<protein>
    <submittedName>
        <fullName evidence="4">Peptidoglycan-binding protein</fullName>
    </submittedName>
</protein>
<dbReference type="SUPFAM" id="SSF47090">
    <property type="entry name" value="PGBD-like"/>
    <property type="match status" value="1"/>
</dbReference>
<name>A0ABT4RKY0_9ACTN</name>
<organism evidence="4 5">
    <name type="scientific">Solirubrobacter deserti</name>
    <dbReference type="NCBI Taxonomy" id="2282478"/>
    <lineage>
        <taxon>Bacteria</taxon>
        <taxon>Bacillati</taxon>
        <taxon>Actinomycetota</taxon>
        <taxon>Thermoleophilia</taxon>
        <taxon>Solirubrobacterales</taxon>
        <taxon>Solirubrobacteraceae</taxon>
        <taxon>Solirubrobacter</taxon>
    </lineage>
</organism>
<dbReference type="PROSITE" id="PS51257">
    <property type="entry name" value="PROKAR_LIPOPROTEIN"/>
    <property type="match status" value="1"/>
</dbReference>
<evidence type="ECO:0000256" key="2">
    <source>
        <dbReference type="SAM" id="SignalP"/>
    </source>
</evidence>
<evidence type="ECO:0000259" key="3">
    <source>
        <dbReference type="Pfam" id="PF01471"/>
    </source>
</evidence>
<feature type="signal peptide" evidence="2">
    <location>
        <begin position="1"/>
        <end position="21"/>
    </location>
</feature>
<feature type="compositionally biased region" description="Low complexity" evidence="1">
    <location>
        <begin position="18"/>
        <end position="31"/>
    </location>
</feature>
<dbReference type="InterPro" id="IPR036366">
    <property type="entry name" value="PGBDSf"/>
</dbReference>
<feature type="chain" id="PRO_5045686647" evidence="2">
    <location>
        <begin position="22"/>
        <end position="333"/>
    </location>
</feature>